<dbReference type="Proteomes" id="UP000580568">
    <property type="component" value="Unassembled WGS sequence"/>
</dbReference>
<proteinExistence type="predicted"/>
<evidence type="ECO:0000313" key="2">
    <source>
        <dbReference type="EMBL" id="GFP76269.1"/>
    </source>
</evidence>
<dbReference type="InterPro" id="IPR016181">
    <property type="entry name" value="Acyl_CoA_acyltransferase"/>
</dbReference>
<evidence type="ECO:0000259" key="1">
    <source>
        <dbReference type="PROSITE" id="PS51186"/>
    </source>
</evidence>
<dbReference type="SUPFAM" id="SSF55729">
    <property type="entry name" value="Acyl-CoA N-acyltransferases (Nat)"/>
    <property type="match status" value="1"/>
</dbReference>
<dbReference type="CDD" id="cd04301">
    <property type="entry name" value="NAT_SF"/>
    <property type="match status" value="1"/>
</dbReference>
<protein>
    <recommendedName>
        <fullName evidence="1">N-acetyltransferase domain-containing protein</fullName>
    </recommendedName>
</protein>
<organism evidence="2 3">
    <name type="scientific">Clostridium fungisolvens</name>
    <dbReference type="NCBI Taxonomy" id="1604897"/>
    <lineage>
        <taxon>Bacteria</taxon>
        <taxon>Bacillati</taxon>
        <taxon>Bacillota</taxon>
        <taxon>Clostridia</taxon>
        <taxon>Eubacteriales</taxon>
        <taxon>Clostridiaceae</taxon>
        <taxon>Clostridium</taxon>
    </lineage>
</organism>
<dbReference type="EMBL" id="BLZR01000001">
    <property type="protein sequence ID" value="GFP76269.1"/>
    <property type="molecule type" value="Genomic_DNA"/>
</dbReference>
<dbReference type="GO" id="GO:0016747">
    <property type="term" value="F:acyltransferase activity, transferring groups other than amino-acyl groups"/>
    <property type="evidence" value="ECO:0007669"/>
    <property type="project" value="InterPro"/>
</dbReference>
<accession>A0A6V8SGC9</accession>
<reference evidence="2 3" key="1">
    <citation type="submission" date="2020-07" db="EMBL/GenBank/DDBJ databases">
        <title>A new beta-1,3-glucan-decomposing anaerobic bacterium isolated from anoxic soil subjected to biological soil disinfestation.</title>
        <authorList>
            <person name="Ueki A."/>
            <person name="Tonouchi A."/>
        </authorList>
    </citation>
    <scope>NUCLEOTIDE SEQUENCE [LARGE SCALE GENOMIC DNA]</scope>
    <source>
        <strain evidence="2 3">TW1</strain>
    </source>
</reference>
<comment type="caution">
    <text evidence="2">The sequence shown here is derived from an EMBL/GenBank/DDBJ whole genome shotgun (WGS) entry which is preliminary data.</text>
</comment>
<dbReference type="Gene3D" id="3.40.630.30">
    <property type="match status" value="1"/>
</dbReference>
<sequence length="174" mass="19947">MIYYKNDVLMIRSMVKSDIEKLVNGFIEQGWHKPYEQFGEYYSQQENNEKLVIIAEFSGEVAGYVTLLPYAKGGPFAHKNIPEIVDFNVLIKYQKRGIGTKIMEIAENLAKEKNEYVSLSVGLHSGYGSAQRMYVKRGYIPDGTGVWYNGKQLEPYSECVNDDGLTLYFIKFLI</sequence>
<dbReference type="AlphaFoldDB" id="A0A6V8SGC9"/>
<name>A0A6V8SGC9_9CLOT</name>
<evidence type="ECO:0000313" key="3">
    <source>
        <dbReference type="Proteomes" id="UP000580568"/>
    </source>
</evidence>
<keyword evidence="3" id="KW-1185">Reference proteome</keyword>
<dbReference type="RefSeq" id="WP_183277709.1">
    <property type="nucleotide sequence ID" value="NZ_BLZR01000001.1"/>
</dbReference>
<dbReference type="PROSITE" id="PS51186">
    <property type="entry name" value="GNAT"/>
    <property type="match status" value="1"/>
</dbReference>
<dbReference type="Pfam" id="PF00583">
    <property type="entry name" value="Acetyltransf_1"/>
    <property type="match status" value="1"/>
</dbReference>
<dbReference type="InterPro" id="IPR000182">
    <property type="entry name" value="GNAT_dom"/>
</dbReference>
<feature type="domain" description="N-acetyltransferase" evidence="1">
    <location>
        <begin position="9"/>
        <end position="174"/>
    </location>
</feature>
<gene>
    <name evidence="2" type="ORF">bsdtw1_02370</name>
</gene>